<evidence type="ECO:0000256" key="3">
    <source>
        <dbReference type="ARBA" id="ARBA00022448"/>
    </source>
</evidence>
<sequence>MGSTTIALIELGIVFLGLGLLGRLAARVGMSPVPLYLLGGLAFGTGGLIGFEGIAEFGHVASEIGVVLLLLMLGLEYSAAELVTGLGQAWRAGLLDLALNFTPGALLALMLGWGPVGAMVLGGVTFISSSGIAAKVLTDLGRLGNRETPAVLSILVLEDLAMAGYLPLLTTVLAGASFLGGLQAVGVALLVVTVVLVLALRHGHRISAWIHSPEQETFLLRLIGAALLVAGFASAMQVSAAVGAFLLGIAISGTTAENAVRVLAPLRDVFAAMFFVVFGLNTDPATIPPVLGWALLLAVATTATKMATGSWAARRAGIGRWGAAARRHCADRPRRVLHRDCRPGGRVGCHRRRTGSAGDRLRHVDGRCRPGHFALRRTHSPQNFQGAGARPLNGPARQRHRQGIFSISRCHSA</sequence>
<dbReference type="Pfam" id="PF00999">
    <property type="entry name" value="Na_H_Exchanger"/>
    <property type="match status" value="1"/>
</dbReference>
<feature type="transmembrane region" description="Helical" evidence="8">
    <location>
        <begin position="271"/>
        <end position="296"/>
    </location>
</feature>
<protein>
    <submittedName>
        <fullName evidence="10">Sodium/hydrogen exchanger</fullName>
    </submittedName>
</protein>
<evidence type="ECO:0000313" key="10">
    <source>
        <dbReference type="EMBL" id="EMY33975.1"/>
    </source>
</evidence>
<keyword evidence="3" id="KW-0813">Transport</keyword>
<dbReference type="GO" id="GO:0016020">
    <property type="term" value="C:membrane"/>
    <property type="evidence" value="ECO:0007669"/>
    <property type="project" value="UniProtKB-SubCell"/>
</dbReference>
<feature type="transmembrane region" description="Helical" evidence="8">
    <location>
        <begin position="33"/>
        <end position="51"/>
    </location>
</feature>
<proteinExistence type="inferred from homology"/>
<evidence type="ECO:0000256" key="6">
    <source>
        <dbReference type="ARBA" id="ARBA00023136"/>
    </source>
</evidence>
<accession>N1UY33</accession>
<dbReference type="EMBL" id="ANPE02000141">
    <property type="protein sequence ID" value="EMY33975.1"/>
    <property type="molecule type" value="Genomic_DNA"/>
</dbReference>
<evidence type="ECO:0000256" key="2">
    <source>
        <dbReference type="ARBA" id="ARBA00005551"/>
    </source>
</evidence>
<evidence type="ECO:0000256" key="7">
    <source>
        <dbReference type="SAM" id="MobiDB-lite"/>
    </source>
</evidence>
<gene>
    <name evidence="10" type="ORF">D477_012056</name>
</gene>
<feature type="transmembrane region" description="Helical" evidence="8">
    <location>
        <begin position="6"/>
        <end position="26"/>
    </location>
</feature>
<feature type="transmembrane region" description="Helical" evidence="8">
    <location>
        <begin position="174"/>
        <end position="198"/>
    </location>
</feature>
<dbReference type="InterPro" id="IPR006153">
    <property type="entry name" value="Cation/H_exchanger_TM"/>
</dbReference>
<dbReference type="Gene3D" id="1.20.1530.20">
    <property type="match status" value="1"/>
</dbReference>
<feature type="transmembrane region" description="Helical" evidence="8">
    <location>
        <begin position="57"/>
        <end position="80"/>
    </location>
</feature>
<evidence type="ECO:0000256" key="4">
    <source>
        <dbReference type="ARBA" id="ARBA00022692"/>
    </source>
</evidence>
<dbReference type="GO" id="GO:0015297">
    <property type="term" value="F:antiporter activity"/>
    <property type="evidence" value="ECO:0007669"/>
    <property type="project" value="InterPro"/>
</dbReference>
<dbReference type="GO" id="GO:1902600">
    <property type="term" value="P:proton transmembrane transport"/>
    <property type="evidence" value="ECO:0007669"/>
    <property type="project" value="InterPro"/>
</dbReference>
<dbReference type="AlphaFoldDB" id="N1UY33"/>
<comment type="caution">
    <text evidence="10">The sequence shown here is derived from an EMBL/GenBank/DDBJ whole genome shotgun (WGS) entry which is preliminary data.</text>
</comment>
<evidence type="ECO:0000256" key="1">
    <source>
        <dbReference type="ARBA" id="ARBA00004141"/>
    </source>
</evidence>
<feature type="transmembrane region" description="Helical" evidence="8">
    <location>
        <begin position="119"/>
        <end position="138"/>
    </location>
</feature>
<name>N1UY33_9MICC</name>
<feature type="transmembrane region" description="Helical" evidence="8">
    <location>
        <begin position="150"/>
        <end position="168"/>
    </location>
</feature>
<comment type="similarity">
    <text evidence="2">Belongs to the monovalent cation:proton antiporter 2 (CPA2) transporter (TC 2.A.37) family.</text>
</comment>
<evidence type="ECO:0000256" key="8">
    <source>
        <dbReference type="SAM" id="Phobius"/>
    </source>
</evidence>
<evidence type="ECO:0000256" key="5">
    <source>
        <dbReference type="ARBA" id="ARBA00022989"/>
    </source>
</evidence>
<reference evidence="10 11" key="1">
    <citation type="journal article" date="2013" name="Genome Announc.">
        <title>Draft Genome Sequence of Arthrobacter crystallopoietes Strain BAB-32, Revealing Genes for Bioremediation.</title>
        <authorList>
            <person name="Joshi M.N."/>
            <person name="Pandit A.S."/>
            <person name="Sharma A."/>
            <person name="Pandya R.V."/>
            <person name="Desai S.M."/>
            <person name="Saxena A.K."/>
            <person name="Bagatharia S.B."/>
        </authorList>
    </citation>
    <scope>NUCLEOTIDE SEQUENCE [LARGE SCALE GENOMIC DNA]</scope>
    <source>
        <strain evidence="10 11">BAB-32</strain>
    </source>
</reference>
<keyword evidence="5 8" id="KW-1133">Transmembrane helix</keyword>
<keyword evidence="11" id="KW-1185">Reference proteome</keyword>
<feature type="transmembrane region" description="Helical" evidence="8">
    <location>
        <begin position="218"/>
        <end position="251"/>
    </location>
</feature>
<dbReference type="PANTHER" id="PTHR42751:SF6">
    <property type="entry name" value="CONSERVED INTEGRAL MEMBRANE TRANSPORT PROTEIN-RELATED"/>
    <property type="match status" value="1"/>
</dbReference>
<comment type="subcellular location">
    <subcellularLocation>
        <location evidence="1">Membrane</location>
        <topology evidence="1">Multi-pass membrane protein</topology>
    </subcellularLocation>
</comment>
<dbReference type="Proteomes" id="UP000010729">
    <property type="component" value="Unassembled WGS sequence"/>
</dbReference>
<organism evidence="10 11">
    <name type="scientific">Arthrobacter crystallopoietes BAB-32</name>
    <dbReference type="NCBI Taxonomy" id="1246476"/>
    <lineage>
        <taxon>Bacteria</taxon>
        <taxon>Bacillati</taxon>
        <taxon>Actinomycetota</taxon>
        <taxon>Actinomycetes</taxon>
        <taxon>Micrococcales</taxon>
        <taxon>Micrococcaceae</taxon>
        <taxon>Crystallibacter</taxon>
    </lineage>
</organism>
<keyword evidence="6 8" id="KW-0472">Membrane</keyword>
<feature type="region of interest" description="Disordered" evidence="7">
    <location>
        <begin position="381"/>
        <end position="413"/>
    </location>
</feature>
<dbReference type="PANTHER" id="PTHR42751">
    <property type="entry name" value="SODIUM/HYDROGEN EXCHANGER FAMILY/TRKA DOMAIN PROTEIN"/>
    <property type="match status" value="1"/>
</dbReference>
<keyword evidence="4 8" id="KW-0812">Transmembrane</keyword>
<dbReference type="InterPro" id="IPR038770">
    <property type="entry name" value="Na+/solute_symporter_sf"/>
</dbReference>
<feature type="domain" description="Cation/H+ exchanger transmembrane" evidence="9">
    <location>
        <begin position="21"/>
        <end position="318"/>
    </location>
</feature>
<feature type="transmembrane region" description="Helical" evidence="8">
    <location>
        <begin position="92"/>
        <end position="113"/>
    </location>
</feature>
<evidence type="ECO:0000259" key="9">
    <source>
        <dbReference type="Pfam" id="PF00999"/>
    </source>
</evidence>
<evidence type="ECO:0000313" key="11">
    <source>
        <dbReference type="Proteomes" id="UP000010729"/>
    </source>
</evidence>